<organism evidence="2 3">
    <name type="scientific">Forsythia ovata</name>
    <dbReference type="NCBI Taxonomy" id="205694"/>
    <lineage>
        <taxon>Eukaryota</taxon>
        <taxon>Viridiplantae</taxon>
        <taxon>Streptophyta</taxon>
        <taxon>Embryophyta</taxon>
        <taxon>Tracheophyta</taxon>
        <taxon>Spermatophyta</taxon>
        <taxon>Magnoliopsida</taxon>
        <taxon>eudicotyledons</taxon>
        <taxon>Gunneridae</taxon>
        <taxon>Pentapetalae</taxon>
        <taxon>asterids</taxon>
        <taxon>lamiids</taxon>
        <taxon>Lamiales</taxon>
        <taxon>Oleaceae</taxon>
        <taxon>Forsythieae</taxon>
        <taxon>Forsythia</taxon>
    </lineage>
</organism>
<feature type="compositionally biased region" description="Basic and acidic residues" evidence="1">
    <location>
        <begin position="85"/>
        <end position="96"/>
    </location>
</feature>
<evidence type="ECO:0000313" key="3">
    <source>
        <dbReference type="Proteomes" id="UP001604277"/>
    </source>
</evidence>
<dbReference type="EMBL" id="JBFOLJ010000010">
    <property type="protein sequence ID" value="KAL2501345.1"/>
    <property type="molecule type" value="Genomic_DNA"/>
</dbReference>
<reference evidence="3" key="1">
    <citation type="submission" date="2024-07" db="EMBL/GenBank/DDBJ databases">
        <title>Two chromosome-level genome assemblies of Korean endemic species Abeliophyllum distichum and Forsythia ovata (Oleaceae).</title>
        <authorList>
            <person name="Jang H."/>
        </authorList>
    </citation>
    <scope>NUCLEOTIDE SEQUENCE [LARGE SCALE GENOMIC DNA]</scope>
</reference>
<sequence length="103" mass="11089">MVAKDSIIVVNRDLDTMVNENENWLLEANKELTKAKTDLVKAEGREHVRNEAVELIKTLTPLGDSTTASEAAKDSISTKGTTFEAAKDSAPIKDTTDPSSADA</sequence>
<proteinExistence type="predicted"/>
<feature type="region of interest" description="Disordered" evidence="1">
    <location>
        <begin position="64"/>
        <end position="103"/>
    </location>
</feature>
<protein>
    <submittedName>
        <fullName evidence="2">Uncharacterized protein</fullName>
    </submittedName>
</protein>
<keyword evidence="3" id="KW-1185">Reference proteome</keyword>
<dbReference type="AlphaFoldDB" id="A0ABD1SL40"/>
<dbReference type="Proteomes" id="UP001604277">
    <property type="component" value="Unassembled WGS sequence"/>
</dbReference>
<evidence type="ECO:0000256" key="1">
    <source>
        <dbReference type="SAM" id="MobiDB-lite"/>
    </source>
</evidence>
<gene>
    <name evidence="2" type="ORF">Fot_35193</name>
</gene>
<comment type="caution">
    <text evidence="2">The sequence shown here is derived from an EMBL/GenBank/DDBJ whole genome shotgun (WGS) entry which is preliminary data.</text>
</comment>
<evidence type="ECO:0000313" key="2">
    <source>
        <dbReference type="EMBL" id="KAL2501345.1"/>
    </source>
</evidence>
<feature type="compositionally biased region" description="Polar residues" evidence="1">
    <location>
        <begin position="64"/>
        <end position="81"/>
    </location>
</feature>
<name>A0ABD1SL40_9LAMI</name>
<accession>A0ABD1SL40</accession>